<keyword evidence="2" id="KW-1185">Reference proteome</keyword>
<name>A0AAV3PCQ0_LITER</name>
<sequence>MDVDSALQNRAILSRTRLGYFLDIRQFTVGRVQDYVENNLSLRENVQVDRRESNFLFTFQNIDDMDFVVQHAPYNVNGALLLVDH</sequence>
<evidence type="ECO:0000313" key="1">
    <source>
        <dbReference type="EMBL" id="GAA0149003.1"/>
    </source>
</evidence>
<evidence type="ECO:0008006" key="3">
    <source>
        <dbReference type="Google" id="ProtNLM"/>
    </source>
</evidence>
<organism evidence="1 2">
    <name type="scientific">Lithospermum erythrorhizon</name>
    <name type="common">Purple gromwell</name>
    <name type="synonym">Lithospermum officinale var. erythrorhizon</name>
    <dbReference type="NCBI Taxonomy" id="34254"/>
    <lineage>
        <taxon>Eukaryota</taxon>
        <taxon>Viridiplantae</taxon>
        <taxon>Streptophyta</taxon>
        <taxon>Embryophyta</taxon>
        <taxon>Tracheophyta</taxon>
        <taxon>Spermatophyta</taxon>
        <taxon>Magnoliopsida</taxon>
        <taxon>eudicotyledons</taxon>
        <taxon>Gunneridae</taxon>
        <taxon>Pentapetalae</taxon>
        <taxon>asterids</taxon>
        <taxon>lamiids</taxon>
        <taxon>Boraginales</taxon>
        <taxon>Boraginaceae</taxon>
        <taxon>Boraginoideae</taxon>
        <taxon>Lithospermeae</taxon>
        <taxon>Lithospermum</taxon>
    </lineage>
</organism>
<protein>
    <recommendedName>
        <fullName evidence="3">DUF4283 domain-containing protein</fullName>
    </recommendedName>
</protein>
<dbReference type="AlphaFoldDB" id="A0AAV3PCQ0"/>
<evidence type="ECO:0000313" key="2">
    <source>
        <dbReference type="Proteomes" id="UP001454036"/>
    </source>
</evidence>
<proteinExistence type="predicted"/>
<gene>
    <name evidence="1" type="ORF">LIER_08288</name>
</gene>
<comment type="caution">
    <text evidence="1">The sequence shown here is derived from an EMBL/GenBank/DDBJ whole genome shotgun (WGS) entry which is preliminary data.</text>
</comment>
<dbReference type="Proteomes" id="UP001454036">
    <property type="component" value="Unassembled WGS sequence"/>
</dbReference>
<reference evidence="1 2" key="1">
    <citation type="submission" date="2024-01" db="EMBL/GenBank/DDBJ databases">
        <title>The complete chloroplast genome sequence of Lithospermum erythrorhizon: insights into the phylogenetic relationship among Boraginaceae species and the maternal lineages of purple gromwells.</title>
        <authorList>
            <person name="Okada T."/>
            <person name="Watanabe K."/>
        </authorList>
    </citation>
    <scope>NUCLEOTIDE SEQUENCE [LARGE SCALE GENOMIC DNA]</scope>
</reference>
<dbReference type="EMBL" id="BAABME010001334">
    <property type="protein sequence ID" value="GAA0149003.1"/>
    <property type="molecule type" value="Genomic_DNA"/>
</dbReference>
<accession>A0AAV3PCQ0</accession>